<feature type="chain" id="PRO_5030697761" description="Secreted protein" evidence="1">
    <location>
        <begin position="21"/>
        <end position="79"/>
    </location>
</feature>
<organism evidence="2 3">
    <name type="scientific">Puniceicoccus vermicola</name>
    <dbReference type="NCBI Taxonomy" id="388746"/>
    <lineage>
        <taxon>Bacteria</taxon>
        <taxon>Pseudomonadati</taxon>
        <taxon>Verrucomicrobiota</taxon>
        <taxon>Opitutia</taxon>
        <taxon>Puniceicoccales</taxon>
        <taxon>Puniceicoccaceae</taxon>
        <taxon>Puniceicoccus</taxon>
    </lineage>
</organism>
<dbReference type="EMBL" id="JACHVA010000143">
    <property type="protein sequence ID" value="MBC2604419.1"/>
    <property type="molecule type" value="Genomic_DNA"/>
</dbReference>
<protein>
    <recommendedName>
        <fullName evidence="4">Secreted protein</fullName>
    </recommendedName>
</protein>
<evidence type="ECO:0000313" key="3">
    <source>
        <dbReference type="Proteomes" id="UP000525652"/>
    </source>
</evidence>
<keyword evidence="1" id="KW-0732">Signal</keyword>
<evidence type="ECO:0000256" key="1">
    <source>
        <dbReference type="SAM" id="SignalP"/>
    </source>
</evidence>
<dbReference type="Proteomes" id="UP000525652">
    <property type="component" value="Unassembled WGS sequence"/>
</dbReference>
<gene>
    <name evidence="2" type="ORF">H5P30_21775</name>
</gene>
<evidence type="ECO:0000313" key="2">
    <source>
        <dbReference type="EMBL" id="MBC2604419.1"/>
    </source>
</evidence>
<name>A0A7X1B2Y4_9BACT</name>
<dbReference type="AlphaFoldDB" id="A0A7X1B2Y4"/>
<dbReference type="PROSITE" id="PS51257">
    <property type="entry name" value="PROKAR_LIPOPROTEIN"/>
    <property type="match status" value="1"/>
</dbReference>
<feature type="signal peptide" evidence="1">
    <location>
        <begin position="1"/>
        <end position="20"/>
    </location>
</feature>
<evidence type="ECO:0008006" key="4">
    <source>
        <dbReference type="Google" id="ProtNLM"/>
    </source>
</evidence>
<accession>A0A7X1B2Y4</accession>
<proteinExistence type="predicted"/>
<comment type="caution">
    <text evidence="2">The sequence shown here is derived from an EMBL/GenBank/DDBJ whole genome shotgun (WGS) entry which is preliminary data.</text>
</comment>
<keyword evidence="3" id="KW-1185">Reference proteome</keyword>
<reference evidence="2 3" key="1">
    <citation type="submission" date="2020-07" db="EMBL/GenBank/DDBJ databases">
        <authorList>
            <person name="Feng X."/>
        </authorList>
    </citation>
    <scope>NUCLEOTIDE SEQUENCE [LARGE SCALE GENOMIC DNA]</scope>
    <source>
        <strain evidence="2 3">JCM14086</strain>
    </source>
</reference>
<sequence length="79" mass="8514">MIRISLLLLVSIFLSACNYSQPDFSEEDGPEVGPVASVLDGDEDADPLAATIDASNENAELEETDPLLYDQQEAEMANP</sequence>
<dbReference type="RefSeq" id="WP_185695028.1">
    <property type="nucleotide sequence ID" value="NZ_JACHVA010000143.1"/>
</dbReference>